<dbReference type="EnsemblPlants" id="Kaladp0090s0021.1.v1.1">
    <property type="protein sequence ID" value="Kaladp0090s0021.1.v1.1.CDS.1"/>
    <property type="gene ID" value="Kaladp0090s0021.v1.1"/>
</dbReference>
<dbReference type="PANTHER" id="PTHR33227">
    <property type="entry name" value="STIGMA-SPECIFIC STIG1-LIKE PROTEIN 3"/>
    <property type="match status" value="1"/>
</dbReference>
<feature type="compositionally biased region" description="Acidic residues" evidence="3">
    <location>
        <begin position="110"/>
        <end position="125"/>
    </location>
</feature>
<feature type="compositionally biased region" description="Pro residues" evidence="3">
    <location>
        <begin position="131"/>
        <end position="140"/>
    </location>
</feature>
<evidence type="ECO:0000256" key="3">
    <source>
        <dbReference type="SAM" id="MobiDB-lite"/>
    </source>
</evidence>
<protein>
    <submittedName>
        <fullName evidence="4">Uncharacterized protein</fullName>
    </submittedName>
</protein>
<evidence type="ECO:0000256" key="2">
    <source>
        <dbReference type="ARBA" id="ARBA00022729"/>
    </source>
</evidence>
<reference evidence="4" key="1">
    <citation type="submission" date="2021-01" db="UniProtKB">
        <authorList>
            <consortium name="EnsemblPlants"/>
        </authorList>
    </citation>
    <scope>IDENTIFICATION</scope>
</reference>
<dbReference type="InterPro" id="IPR006969">
    <property type="entry name" value="Stig-like"/>
</dbReference>
<feature type="region of interest" description="Disordered" evidence="3">
    <location>
        <begin position="104"/>
        <end position="140"/>
    </location>
</feature>
<evidence type="ECO:0000313" key="4">
    <source>
        <dbReference type="EnsemblPlants" id="Kaladp0090s0021.1.v1.1.CDS.1"/>
    </source>
</evidence>
<evidence type="ECO:0000256" key="1">
    <source>
        <dbReference type="ARBA" id="ARBA00006010"/>
    </source>
</evidence>
<evidence type="ECO:0000313" key="5">
    <source>
        <dbReference type="Proteomes" id="UP000594263"/>
    </source>
</evidence>
<name>A0A7N0UXX6_KALFE</name>
<keyword evidence="2" id="KW-0732">Signal</keyword>
<comment type="similarity">
    <text evidence="1">Belongs to the STIG1 family.</text>
</comment>
<dbReference type="Gramene" id="Kaladp0090s0021.1.v1.1">
    <property type="protein sequence ID" value="Kaladp0090s0021.1.v1.1.CDS.1"/>
    <property type="gene ID" value="Kaladp0090s0021.v1.1"/>
</dbReference>
<dbReference type="PANTHER" id="PTHR33227:SF48">
    <property type="entry name" value="STIGMA-SPECIFIC STIG1-LIKE PROTEIN 4"/>
    <property type="match status" value="1"/>
</dbReference>
<accession>A0A7N0UXX6</accession>
<proteinExistence type="inferred from homology"/>
<organism evidence="4 5">
    <name type="scientific">Kalanchoe fedtschenkoi</name>
    <name type="common">Lavender scallops</name>
    <name type="synonym">South American air plant</name>
    <dbReference type="NCBI Taxonomy" id="63787"/>
    <lineage>
        <taxon>Eukaryota</taxon>
        <taxon>Viridiplantae</taxon>
        <taxon>Streptophyta</taxon>
        <taxon>Embryophyta</taxon>
        <taxon>Tracheophyta</taxon>
        <taxon>Spermatophyta</taxon>
        <taxon>Magnoliopsida</taxon>
        <taxon>eudicotyledons</taxon>
        <taxon>Gunneridae</taxon>
        <taxon>Pentapetalae</taxon>
        <taxon>Saxifragales</taxon>
        <taxon>Crassulaceae</taxon>
        <taxon>Kalanchoe</taxon>
    </lineage>
</organism>
<keyword evidence="5" id="KW-1185">Reference proteome</keyword>
<dbReference type="Pfam" id="PF04885">
    <property type="entry name" value="Stig1"/>
    <property type="match status" value="1"/>
</dbReference>
<dbReference type="AlphaFoldDB" id="A0A7N0UXX6"/>
<sequence>MNEEWRRRRRGCRHRPWKCNPAWERGRRRRRKCCRNRCVDVYSDVNHCGFCRRRCPFGWSCCARRCVDTRFSRRHCGRCFNRCPHRTSCYMGMCGYADEFAELPQQPDPPLDETPETDLLVDDEYQQPPAHAQPPPPWLL</sequence>
<dbReference type="Proteomes" id="UP000594263">
    <property type="component" value="Unplaced"/>
</dbReference>